<dbReference type="Gene3D" id="2.60.120.1620">
    <property type="match status" value="1"/>
</dbReference>
<dbReference type="InterPro" id="IPR041437">
    <property type="entry name" value="GH115_C"/>
</dbReference>
<dbReference type="Proteomes" id="UP000250557">
    <property type="component" value="Chromosome"/>
</dbReference>
<reference evidence="3 5" key="1">
    <citation type="submission" date="2019-08" db="EMBL/GenBank/DDBJ databases">
        <title>Comparative genome analysis confer to the adaptation heavy metal polluted environment.</title>
        <authorList>
            <person name="Li Y."/>
        </authorList>
    </citation>
    <scope>NUCLEOTIDE SEQUENCE [LARGE SCALE GENOMIC DNA]</scope>
    <source>
        <strain evidence="3 5">P2</strain>
    </source>
</reference>
<feature type="domain" description="Gylcosyl hydrolase 115 C-terminal" evidence="2">
    <location>
        <begin position="697"/>
        <end position="844"/>
    </location>
</feature>
<dbReference type="RefSeq" id="WP_112654175.1">
    <property type="nucleotide sequence ID" value="NZ_CP043451.1"/>
</dbReference>
<gene>
    <name evidence="3" type="ORF">DIU31_004135</name>
    <name evidence="4" type="ORF">J3L21_23595</name>
</gene>
<dbReference type="GO" id="GO:0005975">
    <property type="term" value="P:carbohydrate metabolic process"/>
    <property type="evidence" value="ECO:0007669"/>
    <property type="project" value="UniProtKB-ARBA"/>
</dbReference>
<dbReference type="Gene3D" id="3.20.20.520">
    <property type="entry name" value="Glycosyl hydrolase family 115"/>
    <property type="match status" value="1"/>
</dbReference>
<dbReference type="Pfam" id="PF15979">
    <property type="entry name" value="Glyco_hydro_115"/>
    <property type="match status" value="1"/>
</dbReference>
<dbReference type="InterPro" id="IPR031924">
    <property type="entry name" value="GH115"/>
</dbReference>
<proteinExistence type="predicted"/>
<dbReference type="PANTHER" id="PTHR37842:SF2">
    <property type="entry name" value="GYLCOSYL HYDROLASE 115 C-TERMINAL DOMAIN-CONTAINING PROTEIN"/>
    <property type="match status" value="1"/>
</dbReference>
<dbReference type="GO" id="GO:0016787">
    <property type="term" value="F:hydrolase activity"/>
    <property type="evidence" value="ECO:0007669"/>
    <property type="project" value="UniProtKB-KW"/>
</dbReference>
<evidence type="ECO:0000313" key="6">
    <source>
        <dbReference type="Proteomes" id="UP000663940"/>
    </source>
</evidence>
<dbReference type="AlphaFoldDB" id="A0AAE6JBW9"/>
<dbReference type="EMBL" id="CP071880">
    <property type="protein sequence ID" value="QTE48514.1"/>
    <property type="molecule type" value="Genomic_DNA"/>
</dbReference>
<dbReference type="Gene3D" id="1.20.58.2150">
    <property type="match status" value="1"/>
</dbReference>
<protein>
    <submittedName>
        <fullName evidence="4">Glycosyl hydrolase 115 family protein</fullName>
    </submittedName>
</protein>
<dbReference type="Pfam" id="PF17829">
    <property type="entry name" value="GH115_C"/>
    <property type="match status" value="1"/>
</dbReference>
<keyword evidence="6" id="KW-1185">Reference proteome</keyword>
<dbReference type="EMBL" id="CP043451">
    <property type="protein sequence ID" value="QEM02740.1"/>
    <property type="molecule type" value="Genomic_DNA"/>
</dbReference>
<evidence type="ECO:0000313" key="4">
    <source>
        <dbReference type="EMBL" id="QTE48514.1"/>
    </source>
</evidence>
<evidence type="ECO:0000256" key="1">
    <source>
        <dbReference type="ARBA" id="ARBA00022801"/>
    </source>
</evidence>
<evidence type="ECO:0000313" key="3">
    <source>
        <dbReference type="EMBL" id="QEM02740.1"/>
    </source>
</evidence>
<accession>A0AAE6JBW9</accession>
<keyword evidence="1 4" id="KW-0378">Hydrolase</keyword>
<dbReference type="InterPro" id="IPR042301">
    <property type="entry name" value="GH115_sf"/>
</dbReference>
<dbReference type="InterPro" id="IPR029018">
    <property type="entry name" value="Hex-like_dom2"/>
</dbReference>
<evidence type="ECO:0000313" key="5">
    <source>
        <dbReference type="Proteomes" id="UP000250557"/>
    </source>
</evidence>
<name>A0AAE6JBW9_9SPHI</name>
<organism evidence="3 5">
    <name type="scientific">Mucilaginibacter rubeus</name>
    <dbReference type="NCBI Taxonomy" id="2027860"/>
    <lineage>
        <taxon>Bacteria</taxon>
        <taxon>Pseudomonadati</taxon>
        <taxon>Bacteroidota</taxon>
        <taxon>Sphingobacteriia</taxon>
        <taxon>Sphingobacteriales</taxon>
        <taxon>Sphingobacteriaceae</taxon>
        <taxon>Mucilaginibacter</taxon>
    </lineage>
</organism>
<sequence>MLKSLLNTRISYYKYYNRSILKATPLLHLLVTLTTISVSAQNLSVKTALASKSTDITVATAQKSISLAIDNSDYQAVKLAAGFFADDIKQVTGTSPAITTLQHPAAEMIIAGTIGKSPAIDRLIAAHKVKDIIKIKGRWEASLWQIVDNPAPGVKKALIIVGSDRRGTVYGLLQISRKMGVSPWHWWADVPTAKRKTVTISVPKPTWDEPAVKYRGIFINDEDWGINQWARKNFEKDFAHGIGPKTYEKLFELMLRLRLNYIWPAMHEVSKEFGDTPENVALADHYGIVAGSSHCEPMLYNNVHWNEKLKGAWNYSTNPDSIYKYWKETAKDRKDKEAVWTMGIRGIHDRGMESPPSGIPERITLLEKVFKDQRDLINQYVNKQWGPVAQCFVPYKEVLPVYDAGLKVPDDVTLIWVDDNFGYIRRLSNPTERTRSGGSGLYWHLSYYGGPHSYTWINSTAPALMWEEFHKAWENQARTMWVINVGDVKPMELGIDYFSRLSWNPESQQTDAQPQFLKAFLTEHFNENVTTLSDLLTEFYRLGTVRKPELMNRDWAISLSDNEAMQLQADYQKLLNLETSVAKSVPLNKQDPYAEMIGFPARIMAETGLIFMHDRAIVYGANQSAHQVEIDRLKAALESEVDNYNNKIAGGKWQYMMPGTVTGQNLLSWNSQVAWPWAETRKPDTTKKTIQADITRNASSADEQTTAGTAKWSVITGLGNSGRAMALTPVNLNLSWKPGDVKAPTLNYNFKTDGNSAKVRIDFMPTFRIYPGMQLRVAILVDNKFISTTEVPGSNGKEDENGPNRNQGIRNNYVSALIDLPSLTTGTHKLSIRAIDPGVVIDKISFYKN</sequence>
<reference evidence="4 6" key="2">
    <citation type="submission" date="2021-03" db="EMBL/GenBank/DDBJ databases">
        <title>Mucilaginibacter strains isolated from gold and copper mining confer multi heavy-metal resistance.</title>
        <authorList>
            <person name="Li Y."/>
        </authorList>
    </citation>
    <scope>NUCLEOTIDE SEQUENCE [LARGE SCALE GENOMIC DNA]</scope>
    <source>
        <strain evidence="4 6">P2-4</strain>
    </source>
</reference>
<evidence type="ECO:0000259" key="2">
    <source>
        <dbReference type="Pfam" id="PF17829"/>
    </source>
</evidence>
<dbReference type="Gene3D" id="3.30.379.10">
    <property type="entry name" value="Chitobiase/beta-hexosaminidase domain 2-like"/>
    <property type="match status" value="1"/>
</dbReference>
<dbReference type="PANTHER" id="PTHR37842">
    <property type="match status" value="1"/>
</dbReference>
<dbReference type="Proteomes" id="UP000663940">
    <property type="component" value="Chromosome"/>
</dbReference>